<dbReference type="GO" id="GO:0004519">
    <property type="term" value="F:endonuclease activity"/>
    <property type="evidence" value="ECO:0007669"/>
    <property type="project" value="UniProtKB-KW"/>
</dbReference>
<dbReference type="AlphaFoldDB" id="A0A0C4WST8"/>
<evidence type="ECO:0000256" key="4">
    <source>
        <dbReference type="ARBA" id="ARBA00022759"/>
    </source>
</evidence>
<accession>A0A0C4WST8</accession>
<feature type="region of interest" description="Disordered" evidence="8">
    <location>
        <begin position="34"/>
        <end position="58"/>
    </location>
</feature>
<dbReference type="GO" id="GO:0016787">
    <property type="term" value="F:hydrolase activity"/>
    <property type="evidence" value="ECO:0007669"/>
    <property type="project" value="UniProtKB-KW"/>
</dbReference>
<dbReference type="Proteomes" id="UP000068210">
    <property type="component" value="Plasmid pAcX50f"/>
</dbReference>
<evidence type="ECO:0000256" key="5">
    <source>
        <dbReference type="ARBA" id="ARBA00022801"/>
    </source>
</evidence>
<comment type="similarity">
    <text evidence="1">Belongs to the HicA mRNA interferase family.</text>
</comment>
<keyword evidence="2" id="KW-1277">Toxin-antitoxin system</keyword>
<name>A0A0C4WST8_9GAMM</name>
<evidence type="ECO:0008006" key="11">
    <source>
        <dbReference type="Google" id="ProtNLM"/>
    </source>
</evidence>
<dbReference type="HOGENOM" id="CLU_164851_4_2_6"/>
<gene>
    <name evidence="9" type="ORF">Achr_f860</name>
</gene>
<organism evidence="9 10">
    <name type="scientific">Azotobacter chroococcum NCIMB 8003</name>
    <dbReference type="NCBI Taxonomy" id="1328314"/>
    <lineage>
        <taxon>Bacteria</taxon>
        <taxon>Pseudomonadati</taxon>
        <taxon>Pseudomonadota</taxon>
        <taxon>Gammaproteobacteria</taxon>
        <taxon>Pseudomonadales</taxon>
        <taxon>Pseudomonadaceae</taxon>
        <taxon>Azotobacter</taxon>
    </lineage>
</organism>
<evidence type="ECO:0000256" key="2">
    <source>
        <dbReference type="ARBA" id="ARBA00022649"/>
    </source>
</evidence>
<evidence type="ECO:0000313" key="10">
    <source>
        <dbReference type="Proteomes" id="UP000068210"/>
    </source>
</evidence>
<keyword evidence="9" id="KW-0614">Plasmid</keyword>
<keyword evidence="6" id="KW-0694">RNA-binding</keyword>
<dbReference type="PANTHER" id="PTHR34873">
    <property type="entry name" value="SSR1766 PROTEIN"/>
    <property type="match status" value="1"/>
</dbReference>
<keyword evidence="7" id="KW-0346">Stress response</keyword>
<dbReference type="PANTHER" id="PTHR34873:SF3">
    <property type="entry name" value="ADDICTION MODULE TOXIN, HICA FAMILY"/>
    <property type="match status" value="1"/>
</dbReference>
<evidence type="ECO:0000256" key="8">
    <source>
        <dbReference type="SAM" id="MobiDB-lite"/>
    </source>
</evidence>
<dbReference type="InterPro" id="IPR038570">
    <property type="entry name" value="HicA_sf"/>
</dbReference>
<evidence type="ECO:0000313" key="9">
    <source>
        <dbReference type="EMBL" id="AJE23781.1"/>
    </source>
</evidence>
<reference evidence="9 10" key="1">
    <citation type="journal article" date="2015" name="PLoS ONE">
        <title>Azotobacter Genomes: The Genome of Azotobacter chroococcum NCIMB 8003 (ATCC 4412).</title>
        <authorList>
            <person name="Robson R.L."/>
            <person name="Jones R."/>
            <person name="Robson R.M."/>
            <person name="Schwartz A."/>
            <person name="Richardson T.H."/>
        </authorList>
    </citation>
    <scope>NUCLEOTIDE SEQUENCE [LARGE SCALE GENOMIC DNA]</scope>
    <source>
        <strain evidence="9 10">NCIMB 8003</strain>
        <plasmid evidence="10">Plasmid pAcX50f</plasmid>
    </source>
</reference>
<dbReference type="InterPro" id="IPR012933">
    <property type="entry name" value="HicA_mRNA_interferase"/>
</dbReference>
<evidence type="ECO:0000256" key="1">
    <source>
        <dbReference type="ARBA" id="ARBA00006620"/>
    </source>
</evidence>
<dbReference type="EMBL" id="CP010421">
    <property type="protein sequence ID" value="AJE23781.1"/>
    <property type="molecule type" value="Genomic_DNA"/>
</dbReference>
<sequence>MHTMQREEAMMRSREVIELLEADGWYEVAVKGSHHQFKHPTKPGRVTVPHPKSDLPKGTWQSILKQAGLK</sequence>
<evidence type="ECO:0000256" key="6">
    <source>
        <dbReference type="ARBA" id="ARBA00022884"/>
    </source>
</evidence>
<keyword evidence="5" id="KW-0378">Hydrolase</keyword>
<geneLocation type="plasmid" evidence="9 10">
    <name>pAcX50f</name>
</geneLocation>
<proteinExistence type="inferred from homology"/>
<keyword evidence="10" id="KW-1185">Reference proteome</keyword>
<evidence type="ECO:0000256" key="3">
    <source>
        <dbReference type="ARBA" id="ARBA00022722"/>
    </source>
</evidence>
<dbReference type="KEGG" id="acx:Achr_f860"/>
<evidence type="ECO:0000256" key="7">
    <source>
        <dbReference type="ARBA" id="ARBA00023016"/>
    </source>
</evidence>
<dbReference type="Gene3D" id="3.30.920.30">
    <property type="entry name" value="Hypothetical protein"/>
    <property type="match status" value="1"/>
</dbReference>
<keyword evidence="4" id="KW-0255">Endonuclease</keyword>
<dbReference type="SUPFAM" id="SSF54786">
    <property type="entry name" value="YcfA/nrd intein domain"/>
    <property type="match status" value="1"/>
</dbReference>
<keyword evidence="3" id="KW-0540">Nuclease</keyword>
<dbReference type="GO" id="GO:0003729">
    <property type="term" value="F:mRNA binding"/>
    <property type="evidence" value="ECO:0007669"/>
    <property type="project" value="InterPro"/>
</dbReference>
<protein>
    <recommendedName>
        <fullName evidence="11">YcfA family protein</fullName>
    </recommendedName>
</protein>
<dbReference type="Pfam" id="PF07927">
    <property type="entry name" value="HicA_toxin"/>
    <property type="match status" value="1"/>
</dbReference>